<reference evidence="2 3" key="1">
    <citation type="submission" date="2024-02" db="EMBL/GenBank/DDBJ databases">
        <title>Winogradskyella poriferorum JCM 12885.</title>
        <authorList>
            <person name="Zhang D.-F."/>
            <person name="Fu Z.-Y."/>
        </authorList>
    </citation>
    <scope>NUCLEOTIDE SEQUENCE [LARGE SCALE GENOMIC DNA]</scope>
    <source>
        <strain evidence="2 3">JCM 12885</strain>
    </source>
</reference>
<evidence type="ECO:0000313" key="3">
    <source>
        <dbReference type="Proteomes" id="UP001356704"/>
    </source>
</evidence>
<keyword evidence="3" id="KW-1185">Reference proteome</keyword>
<proteinExistence type="predicted"/>
<dbReference type="RefSeq" id="WP_331809745.1">
    <property type="nucleotide sequence ID" value="NZ_JAZHOU010000002.1"/>
</dbReference>
<dbReference type="Proteomes" id="UP001356704">
    <property type="component" value="Unassembled WGS sequence"/>
</dbReference>
<organism evidence="2 3">
    <name type="scientific">Winogradskyella poriferorum</name>
    <dbReference type="NCBI Taxonomy" id="307627"/>
    <lineage>
        <taxon>Bacteria</taxon>
        <taxon>Pseudomonadati</taxon>
        <taxon>Bacteroidota</taxon>
        <taxon>Flavobacteriia</taxon>
        <taxon>Flavobacteriales</taxon>
        <taxon>Flavobacteriaceae</taxon>
        <taxon>Winogradskyella</taxon>
    </lineage>
</organism>
<dbReference type="PROSITE" id="PS51257">
    <property type="entry name" value="PROKAR_LIPOPROTEIN"/>
    <property type="match status" value="1"/>
</dbReference>
<gene>
    <name evidence="2" type="ORF">V1468_08160</name>
</gene>
<feature type="signal peptide" evidence="1">
    <location>
        <begin position="1"/>
        <end position="23"/>
    </location>
</feature>
<feature type="chain" id="PRO_5046199320" evidence="1">
    <location>
        <begin position="24"/>
        <end position="194"/>
    </location>
</feature>
<evidence type="ECO:0000313" key="2">
    <source>
        <dbReference type="EMBL" id="MEF3078972.1"/>
    </source>
</evidence>
<sequence>MKSNTIKLLALFFVSSLAFTSCSSDDDGDHDHNHEHEEANTLIYTLTNTTNAADVVTLTFQDLDGEGGADGTYTVSGPLTANASYTGILQLLHEHEDGDIDDVGAEIAEDDAEDHEIFYINNAGITINTTDVDGNGNPLGFISTANTGAIGTGQLTIAIIHEGKKPNDGTVADALSEDGTTDIEVSFDIAVEDF</sequence>
<name>A0ABU7W4S0_9FLAO</name>
<evidence type="ECO:0000256" key="1">
    <source>
        <dbReference type="SAM" id="SignalP"/>
    </source>
</evidence>
<protein>
    <submittedName>
        <fullName evidence="2">Type 1 periplasmic binding fold superfamily protein</fullName>
    </submittedName>
</protein>
<dbReference type="EMBL" id="JAZHOU010000002">
    <property type="protein sequence ID" value="MEF3078972.1"/>
    <property type="molecule type" value="Genomic_DNA"/>
</dbReference>
<accession>A0ABU7W4S0</accession>
<keyword evidence="1" id="KW-0732">Signal</keyword>
<comment type="caution">
    <text evidence="2">The sequence shown here is derived from an EMBL/GenBank/DDBJ whole genome shotgun (WGS) entry which is preliminary data.</text>
</comment>